<evidence type="ECO:0000256" key="1">
    <source>
        <dbReference type="SAM" id="MobiDB-lite"/>
    </source>
</evidence>
<proteinExistence type="predicted"/>
<dbReference type="Proteomes" id="UP001338125">
    <property type="component" value="Unassembled WGS sequence"/>
</dbReference>
<reference evidence="2 3" key="1">
    <citation type="submission" date="2024-01" db="EMBL/GenBank/DDBJ databases">
        <title>Complete genome of Cladobotryum mycophilum ATHUM6906.</title>
        <authorList>
            <person name="Christinaki A.C."/>
            <person name="Myridakis A.I."/>
            <person name="Kouvelis V.N."/>
        </authorList>
    </citation>
    <scope>NUCLEOTIDE SEQUENCE [LARGE SCALE GENOMIC DNA]</scope>
    <source>
        <strain evidence="2 3">ATHUM6906</strain>
    </source>
</reference>
<accession>A0ABR0T4V8</accession>
<feature type="region of interest" description="Disordered" evidence="1">
    <location>
        <begin position="74"/>
        <end position="94"/>
    </location>
</feature>
<sequence length="314" mass="34859">MTDKSRLDRVYAQLMRHHPYGWALYKKVTKREIFPGSCGYFDPEGDWQTIVDLTGPSHNLVGQGWKVPCDKIHSTRSPESTTWGPKNSGSIESRSVGGTVGATVAVAPVKASVTMLFENKSEQGAVLTTESPVLRHDIGDERSALQWMIDNKSEILRQHGDVLKRHGIWIVTKTYSTRRCGIAIMTTRSSTVEIGLEADVQGVLTLTPKNSWTNSTGSSCMELHEDDKDGVVVFISGIYFSKKLFSSGIRPARGQEEQKDKMFRGDEDEDVSGLNDGGGEGSELDIEFYPPLDEEQDNDDDDDDDDDDDEDCED</sequence>
<name>A0ABR0T4V8_9HYPO</name>
<protein>
    <submittedName>
        <fullName evidence="2">Uncharacterized protein</fullName>
    </submittedName>
</protein>
<evidence type="ECO:0000313" key="2">
    <source>
        <dbReference type="EMBL" id="KAK5999137.1"/>
    </source>
</evidence>
<keyword evidence="3" id="KW-1185">Reference proteome</keyword>
<evidence type="ECO:0000313" key="3">
    <source>
        <dbReference type="Proteomes" id="UP001338125"/>
    </source>
</evidence>
<feature type="compositionally biased region" description="Polar residues" evidence="1">
    <location>
        <begin position="75"/>
        <end position="93"/>
    </location>
</feature>
<comment type="caution">
    <text evidence="2">The sequence shown here is derived from an EMBL/GenBank/DDBJ whole genome shotgun (WGS) entry which is preliminary data.</text>
</comment>
<feature type="region of interest" description="Disordered" evidence="1">
    <location>
        <begin position="251"/>
        <end position="314"/>
    </location>
</feature>
<organism evidence="2 3">
    <name type="scientific">Cladobotryum mycophilum</name>
    <dbReference type="NCBI Taxonomy" id="491253"/>
    <lineage>
        <taxon>Eukaryota</taxon>
        <taxon>Fungi</taxon>
        <taxon>Dikarya</taxon>
        <taxon>Ascomycota</taxon>
        <taxon>Pezizomycotina</taxon>
        <taxon>Sordariomycetes</taxon>
        <taxon>Hypocreomycetidae</taxon>
        <taxon>Hypocreales</taxon>
        <taxon>Hypocreaceae</taxon>
        <taxon>Cladobotryum</taxon>
    </lineage>
</organism>
<feature type="compositionally biased region" description="Acidic residues" evidence="1">
    <location>
        <begin position="282"/>
        <end position="314"/>
    </location>
</feature>
<feature type="compositionally biased region" description="Basic and acidic residues" evidence="1">
    <location>
        <begin position="253"/>
        <end position="265"/>
    </location>
</feature>
<dbReference type="EMBL" id="JAVFKD010000001">
    <property type="protein sequence ID" value="KAK5999137.1"/>
    <property type="molecule type" value="Genomic_DNA"/>
</dbReference>
<gene>
    <name evidence="2" type="ORF">PT974_01526</name>
</gene>